<dbReference type="SMART" id="SM00948">
    <property type="entry name" value="Proteasome_A_N"/>
    <property type="match status" value="1"/>
</dbReference>
<keyword evidence="1 5" id="KW-0963">Cytoplasm</keyword>
<evidence type="ECO:0000313" key="8">
    <source>
        <dbReference type="Proteomes" id="UP000286097"/>
    </source>
</evidence>
<gene>
    <name evidence="7" type="ORF">DD237_002351</name>
</gene>
<comment type="subunit">
    <text evidence="5">The 26S proteasome consists of a 20S proteasome core and two 19S regulatory subunits.</text>
</comment>
<dbReference type="Pfam" id="PF00227">
    <property type="entry name" value="Proteasome"/>
    <property type="match status" value="1"/>
</dbReference>
<dbReference type="PROSITE" id="PS00388">
    <property type="entry name" value="PROTEASOME_ALPHA_1"/>
    <property type="match status" value="1"/>
</dbReference>
<evidence type="ECO:0000256" key="3">
    <source>
        <dbReference type="ARBA" id="ARBA00023242"/>
    </source>
</evidence>
<dbReference type="AlphaFoldDB" id="A0A3R8CXA9"/>
<dbReference type="Pfam" id="PF10584">
    <property type="entry name" value="Proteasome_A_N"/>
    <property type="match status" value="1"/>
</dbReference>
<dbReference type="SUPFAM" id="SSF56235">
    <property type="entry name" value="N-terminal nucleophile aminohydrolases (Ntn hydrolases)"/>
    <property type="match status" value="1"/>
</dbReference>
<accession>A0A3R8CXA9</accession>
<sequence length="277" mass="31005">MFRNQYDTDVTVWSPQGHLHQIDYAMEAVKQGSACLGLTSNKVAVLCGIKRQSLELAEHQKKVFKIDEHMGIAISGLTADARTLARFMRTESLNHKFVYGSAITVGRLVSDVADKKQECTQSYIRRPYGVGLLVAGVDKKGVHLYQTCPSGNYYEYKGIAIGARSQSARTYLEKHFESFPNLSKEELIHHALQGVRGCLQGDQELTASNITIAVVGVDQPFKIIEGAELQPYIDAVEVSDVKEDEEVMPRWKNKWKVEQYHSSAVVKIMMKIAVRLA</sequence>
<evidence type="ECO:0000256" key="4">
    <source>
        <dbReference type="PROSITE-ProRule" id="PRU00808"/>
    </source>
</evidence>
<dbReference type="InterPro" id="IPR001353">
    <property type="entry name" value="Proteasome_sua/b"/>
</dbReference>
<protein>
    <recommendedName>
        <fullName evidence="5">Proteasome subunit alpha type</fullName>
    </recommendedName>
</protein>
<dbReference type="GO" id="GO:0019773">
    <property type="term" value="C:proteasome core complex, alpha-subunit complex"/>
    <property type="evidence" value="ECO:0007669"/>
    <property type="project" value="UniProtKB-UniRule"/>
</dbReference>
<comment type="caution">
    <text evidence="7">The sequence shown here is derived from an EMBL/GenBank/DDBJ whole genome shotgun (WGS) entry which is preliminary data.</text>
</comment>
<dbReference type="InterPro" id="IPR000426">
    <property type="entry name" value="Proteasome_asu_N"/>
</dbReference>
<dbReference type="CDD" id="cd03749">
    <property type="entry name" value="proteasome_alpha_type_1"/>
    <property type="match status" value="1"/>
</dbReference>
<comment type="similarity">
    <text evidence="4 5">Belongs to the peptidase T1A family.</text>
</comment>
<comment type="subcellular location">
    <subcellularLocation>
        <location evidence="5">Cytoplasm</location>
    </subcellularLocation>
    <subcellularLocation>
        <location evidence="5">Nucleus</location>
    </subcellularLocation>
</comment>
<dbReference type="PROSITE" id="PS51475">
    <property type="entry name" value="PROTEASOME_ALPHA_2"/>
    <property type="match status" value="1"/>
</dbReference>
<dbReference type="GO" id="GO:0005634">
    <property type="term" value="C:nucleus"/>
    <property type="evidence" value="ECO:0007669"/>
    <property type="project" value="UniProtKB-SubCell"/>
</dbReference>
<keyword evidence="3 5" id="KW-0539">Nucleus</keyword>
<dbReference type="InterPro" id="IPR029055">
    <property type="entry name" value="Ntn_hydrolases_N"/>
</dbReference>
<dbReference type="VEuPathDB" id="FungiDB:DD237_002351"/>
<dbReference type="GO" id="GO:0005737">
    <property type="term" value="C:cytoplasm"/>
    <property type="evidence" value="ECO:0007669"/>
    <property type="project" value="UniProtKB-SubCell"/>
</dbReference>
<dbReference type="InterPro" id="IPR035144">
    <property type="entry name" value="Proteasome_alpha1"/>
</dbReference>
<feature type="domain" description="Proteasome alpha-type subunits" evidence="6">
    <location>
        <begin position="6"/>
        <end position="28"/>
    </location>
</feature>
<proteinExistence type="inferred from homology"/>
<dbReference type="InterPro" id="IPR050115">
    <property type="entry name" value="Proteasome_alpha"/>
</dbReference>
<dbReference type="OrthoDB" id="431557at2759"/>
<dbReference type="Gene3D" id="3.60.20.10">
    <property type="entry name" value="Glutamine Phosphoribosylpyrophosphate, subunit 1, domain 1"/>
    <property type="match status" value="1"/>
</dbReference>
<organism evidence="7 8">
    <name type="scientific">Peronospora effusa</name>
    <dbReference type="NCBI Taxonomy" id="542832"/>
    <lineage>
        <taxon>Eukaryota</taxon>
        <taxon>Sar</taxon>
        <taxon>Stramenopiles</taxon>
        <taxon>Oomycota</taxon>
        <taxon>Peronosporomycetes</taxon>
        <taxon>Peronosporales</taxon>
        <taxon>Peronosporaceae</taxon>
        <taxon>Peronospora</taxon>
    </lineage>
</organism>
<evidence type="ECO:0000259" key="6">
    <source>
        <dbReference type="PROSITE" id="PS00388"/>
    </source>
</evidence>
<dbReference type="Proteomes" id="UP000286097">
    <property type="component" value="Unassembled WGS sequence"/>
</dbReference>
<dbReference type="PANTHER" id="PTHR11599">
    <property type="entry name" value="PROTEASOME SUBUNIT ALPHA/BETA"/>
    <property type="match status" value="1"/>
</dbReference>
<dbReference type="GO" id="GO:0006511">
    <property type="term" value="P:ubiquitin-dependent protein catabolic process"/>
    <property type="evidence" value="ECO:0007669"/>
    <property type="project" value="InterPro"/>
</dbReference>
<keyword evidence="2 4" id="KW-0647">Proteasome</keyword>
<evidence type="ECO:0000256" key="1">
    <source>
        <dbReference type="ARBA" id="ARBA00022490"/>
    </source>
</evidence>
<dbReference type="FunFam" id="3.60.20.10:FF:000016">
    <property type="entry name" value="Proteasome subunit alpha type-6"/>
    <property type="match status" value="1"/>
</dbReference>
<evidence type="ECO:0000256" key="5">
    <source>
        <dbReference type="RuleBase" id="RU000551"/>
    </source>
</evidence>
<dbReference type="EMBL" id="QKXF01000132">
    <property type="protein sequence ID" value="RQM16048.1"/>
    <property type="molecule type" value="Genomic_DNA"/>
</dbReference>
<dbReference type="InterPro" id="IPR023332">
    <property type="entry name" value="Proteasome_alpha-type"/>
</dbReference>
<reference evidence="7 8" key="1">
    <citation type="submission" date="2018-06" db="EMBL/GenBank/DDBJ databases">
        <title>Comparative genomics of downy mildews reveals potential adaptations to biotrophy.</title>
        <authorList>
            <person name="Fletcher K."/>
            <person name="Klosterman S.J."/>
            <person name="Derevnina L."/>
            <person name="Martin F."/>
            <person name="Koike S."/>
            <person name="Reyes Chin-Wo S."/>
            <person name="Mou B."/>
            <person name="Michelmore R."/>
        </authorList>
    </citation>
    <scope>NUCLEOTIDE SEQUENCE [LARGE SCALE GENOMIC DNA]</scope>
    <source>
        <strain evidence="7 8">R13</strain>
    </source>
</reference>
<evidence type="ECO:0000313" key="7">
    <source>
        <dbReference type="EMBL" id="RQM16048.1"/>
    </source>
</evidence>
<evidence type="ECO:0000256" key="2">
    <source>
        <dbReference type="ARBA" id="ARBA00022942"/>
    </source>
</evidence>
<name>A0A3R8CXA9_9STRA</name>